<reference evidence="2 3" key="1">
    <citation type="submission" date="2024-04" db="EMBL/GenBank/DDBJ databases">
        <authorList>
            <person name="Fracassetti M."/>
        </authorList>
    </citation>
    <scope>NUCLEOTIDE SEQUENCE [LARGE SCALE GENOMIC DNA]</scope>
</reference>
<evidence type="ECO:0000256" key="1">
    <source>
        <dbReference type="SAM" id="MobiDB-lite"/>
    </source>
</evidence>
<protein>
    <submittedName>
        <fullName evidence="2">Uncharacterized protein</fullName>
    </submittedName>
</protein>
<organism evidence="2 3">
    <name type="scientific">Linum trigynum</name>
    <dbReference type="NCBI Taxonomy" id="586398"/>
    <lineage>
        <taxon>Eukaryota</taxon>
        <taxon>Viridiplantae</taxon>
        <taxon>Streptophyta</taxon>
        <taxon>Embryophyta</taxon>
        <taxon>Tracheophyta</taxon>
        <taxon>Spermatophyta</taxon>
        <taxon>Magnoliopsida</taxon>
        <taxon>eudicotyledons</taxon>
        <taxon>Gunneridae</taxon>
        <taxon>Pentapetalae</taxon>
        <taxon>rosids</taxon>
        <taxon>fabids</taxon>
        <taxon>Malpighiales</taxon>
        <taxon>Linaceae</taxon>
        <taxon>Linum</taxon>
    </lineage>
</organism>
<evidence type="ECO:0000313" key="2">
    <source>
        <dbReference type="EMBL" id="CAL1380585.1"/>
    </source>
</evidence>
<gene>
    <name evidence="2" type="ORF">LTRI10_LOCUS22018</name>
</gene>
<accession>A0AAV2E4W4</accession>
<feature type="region of interest" description="Disordered" evidence="1">
    <location>
        <begin position="68"/>
        <end position="92"/>
    </location>
</feature>
<evidence type="ECO:0000313" key="3">
    <source>
        <dbReference type="Proteomes" id="UP001497516"/>
    </source>
</evidence>
<keyword evidence="3" id="KW-1185">Reference proteome</keyword>
<proteinExistence type="predicted"/>
<sequence>MQGTIVAVAVDRQYHRRWLVAEDGGGWGAISTTTTTSRRRIGRANDDDGPRLFGPNLLAFACPGQDVLDPRDRPPPFPLSTVTPAGPARPPS</sequence>
<dbReference type="EMBL" id="OZ034817">
    <property type="protein sequence ID" value="CAL1380585.1"/>
    <property type="molecule type" value="Genomic_DNA"/>
</dbReference>
<name>A0AAV2E4W4_9ROSI</name>
<dbReference type="Proteomes" id="UP001497516">
    <property type="component" value="Chromosome 4"/>
</dbReference>
<dbReference type="AlphaFoldDB" id="A0AAV2E4W4"/>